<gene>
    <name evidence="1" type="ORF">OE88DRAFT_480662</name>
</gene>
<protein>
    <submittedName>
        <fullName evidence="1">Uncharacterized protein</fullName>
    </submittedName>
</protein>
<reference evidence="1 2" key="1">
    <citation type="journal article" date="2019" name="Nat. Ecol. Evol.">
        <title>Megaphylogeny resolves global patterns of mushroom evolution.</title>
        <authorList>
            <person name="Varga T."/>
            <person name="Krizsan K."/>
            <person name="Foldi C."/>
            <person name="Dima B."/>
            <person name="Sanchez-Garcia M."/>
            <person name="Sanchez-Ramirez S."/>
            <person name="Szollosi G.J."/>
            <person name="Szarkandi J.G."/>
            <person name="Papp V."/>
            <person name="Albert L."/>
            <person name="Andreopoulos W."/>
            <person name="Angelini C."/>
            <person name="Antonin V."/>
            <person name="Barry K.W."/>
            <person name="Bougher N.L."/>
            <person name="Buchanan P."/>
            <person name="Buyck B."/>
            <person name="Bense V."/>
            <person name="Catcheside P."/>
            <person name="Chovatia M."/>
            <person name="Cooper J."/>
            <person name="Damon W."/>
            <person name="Desjardin D."/>
            <person name="Finy P."/>
            <person name="Geml J."/>
            <person name="Haridas S."/>
            <person name="Hughes K."/>
            <person name="Justo A."/>
            <person name="Karasinski D."/>
            <person name="Kautmanova I."/>
            <person name="Kiss B."/>
            <person name="Kocsube S."/>
            <person name="Kotiranta H."/>
            <person name="LaButti K.M."/>
            <person name="Lechner B.E."/>
            <person name="Liimatainen K."/>
            <person name="Lipzen A."/>
            <person name="Lukacs Z."/>
            <person name="Mihaltcheva S."/>
            <person name="Morgado L.N."/>
            <person name="Niskanen T."/>
            <person name="Noordeloos M.E."/>
            <person name="Ohm R.A."/>
            <person name="Ortiz-Santana B."/>
            <person name="Ovrebo C."/>
            <person name="Racz N."/>
            <person name="Riley R."/>
            <person name="Savchenko A."/>
            <person name="Shiryaev A."/>
            <person name="Soop K."/>
            <person name="Spirin V."/>
            <person name="Szebenyi C."/>
            <person name="Tomsovsky M."/>
            <person name="Tulloss R.E."/>
            <person name="Uehling J."/>
            <person name="Grigoriev I.V."/>
            <person name="Vagvolgyi C."/>
            <person name="Papp T."/>
            <person name="Martin F.M."/>
            <person name="Miettinen O."/>
            <person name="Hibbett D.S."/>
            <person name="Nagy L.G."/>
        </authorList>
    </citation>
    <scope>NUCLEOTIDE SEQUENCE [LARGE SCALE GENOMIC DNA]</scope>
    <source>
        <strain evidence="1 2">OMC1185</strain>
    </source>
</reference>
<dbReference type="AlphaFoldDB" id="A0A5C3MSY3"/>
<sequence>MFILYNSPEAAAFTRVLLYFLRHPPRGLREVAQFKHNKESFSHVVYGEFSPLDAIILTFLPIEQINGAVSLQIEVERHMKVVDGDEKAKYYEDDCMQCLQVKQGDHVDDAVYSGAFDAVAVPSGYGSDIALTDIVVTPREVRRIYHGKGSCW</sequence>
<dbReference type="EMBL" id="ML213518">
    <property type="protein sequence ID" value="TFK48599.1"/>
    <property type="molecule type" value="Genomic_DNA"/>
</dbReference>
<proteinExistence type="predicted"/>
<keyword evidence="2" id="KW-1185">Reference proteome</keyword>
<name>A0A5C3MSY3_9AGAM</name>
<dbReference type="Proteomes" id="UP000305948">
    <property type="component" value="Unassembled WGS sequence"/>
</dbReference>
<evidence type="ECO:0000313" key="1">
    <source>
        <dbReference type="EMBL" id="TFK48599.1"/>
    </source>
</evidence>
<accession>A0A5C3MSY3</accession>
<organism evidence="1 2">
    <name type="scientific">Heliocybe sulcata</name>
    <dbReference type="NCBI Taxonomy" id="5364"/>
    <lineage>
        <taxon>Eukaryota</taxon>
        <taxon>Fungi</taxon>
        <taxon>Dikarya</taxon>
        <taxon>Basidiomycota</taxon>
        <taxon>Agaricomycotina</taxon>
        <taxon>Agaricomycetes</taxon>
        <taxon>Gloeophyllales</taxon>
        <taxon>Gloeophyllaceae</taxon>
        <taxon>Heliocybe</taxon>
    </lineage>
</organism>
<evidence type="ECO:0000313" key="2">
    <source>
        <dbReference type="Proteomes" id="UP000305948"/>
    </source>
</evidence>